<name>A0A8J3WRA9_9ACTN</name>
<evidence type="ECO:0000313" key="2">
    <source>
        <dbReference type="EMBL" id="GIH99529.1"/>
    </source>
</evidence>
<organism evidence="2 3">
    <name type="scientific">Planobispora takensis</name>
    <dbReference type="NCBI Taxonomy" id="1367882"/>
    <lineage>
        <taxon>Bacteria</taxon>
        <taxon>Bacillati</taxon>
        <taxon>Actinomycetota</taxon>
        <taxon>Actinomycetes</taxon>
        <taxon>Streptosporangiales</taxon>
        <taxon>Streptosporangiaceae</taxon>
        <taxon>Planobispora</taxon>
    </lineage>
</organism>
<dbReference type="Proteomes" id="UP000634476">
    <property type="component" value="Unassembled WGS sequence"/>
</dbReference>
<reference evidence="2" key="1">
    <citation type="submission" date="2021-01" db="EMBL/GenBank/DDBJ databases">
        <title>Whole genome shotgun sequence of Planobispora takensis NBRC 109077.</title>
        <authorList>
            <person name="Komaki H."/>
            <person name="Tamura T."/>
        </authorList>
    </citation>
    <scope>NUCLEOTIDE SEQUENCE</scope>
    <source>
        <strain evidence="2">NBRC 109077</strain>
    </source>
</reference>
<gene>
    <name evidence="2" type="ORF">Pta02_15380</name>
</gene>
<comment type="caution">
    <text evidence="2">The sequence shown here is derived from an EMBL/GenBank/DDBJ whole genome shotgun (WGS) entry which is preliminary data.</text>
</comment>
<keyword evidence="3" id="KW-1185">Reference proteome</keyword>
<sequence>MDLFEDGPEILPDQTSDDTDLGWGQWRDSGGNDDRLIEDRPPHWG</sequence>
<feature type="compositionally biased region" description="Basic and acidic residues" evidence="1">
    <location>
        <begin position="30"/>
        <end position="45"/>
    </location>
</feature>
<dbReference type="AlphaFoldDB" id="A0A8J3WRA9"/>
<proteinExistence type="predicted"/>
<accession>A0A8J3WRA9</accession>
<evidence type="ECO:0000313" key="3">
    <source>
        <dbReference type="Proteomes" id="UP000634476"/>
    </source>
</evidence>
<dbReference type="EMBL" id="BOOK01000010">
    <property type="protein sequence ID" value="GIH99529.1"/>
    <property type="molecule type" value="Genomic_DNA"/>
</dbReference>
<feature type="region of interest" description="Disordered" evidence="1">
    <location>
        <begin position="1"/>
        <end position="45"/>
    </location>
</feature>
<evidence type="ECO:0000256" key="1">
    <source>
        <dbReference type="SAM" id="MobiDB-lite"/>
    </source>
</evidence>
<protein>
    <submittedName>
        <fullName evidence="2">Uncharacterized protein</fullName>
    </submittedName>
</protein>